<dbReference type="PANTHER" id="PTHR43335:SF4">
    <property type="entry name" value="ABC TRANSPORTER, ATP-BINDING PROTEIN"/>
    <property type="match status" value="1"/>
</dbReference>
<dbReference type="Proteomes" id="UP001500420">
    <property type="component" value="Unassembled WGS sequence"/>
</dbReference>
<sequence>MLRPMSPSAIETQNLTRQFDDVLAVDSLDLTVRSGEIYGFLGPNGAGKSTTINMLLDYIRPTDGSATVLGLDAQTDIKEIHQRVGVLPDDVGLYDRLTARKHVEFAIDVKETDDDPDALLERVGLADAADRKAGGFSKGMGQRLRLAMALVGDPELLILDEPTSGLDPNGARELREIVREENERGTTVFFSSHILGQVEAVCDRVGIMNNGRMVVEDTIEGLRDEVGSDTQLTVQVGGDPDGVAGQLRELDAVTSVSVEGSTIRVGLSERGSKTAVLSTIEDAGLTVDDFSTEQASLDDLFASYTSKGVDTGPETAEVDA</sequence>
<dbReference type="SMART" id="SM00382">
    <property type="entry name" value="AAA"/>
    <property type="match status" value="1"/>
</dbReference>
<name>A0AAV3TB54_9EURY</name>
<dbReference type="InterPro" id="IPR003439">
    <property type="entry name" value="ABC_transporter-like_ATP-bd"/>
</dbReference>
<comment type="caution">
    <text evidence="6">The sequence shown here is derived from an EMBL/GenBank/DDBJ whole genome shotgun (WGS) entry which is preliminary data.</text>
</comment>
<feature type="domain" description="ABC transporter" evidence="5">
    <location>
        <begin position="10"/>
        <end position="235"/>
    </location>
</feature>
<evidence type="ECO:0000259" key="5">
    <source>
        <dbReference type="PROSITE" id="PS50893"/>
    </source>
</evidence>
<evidence type="ECO:0000256" key="3">
    <source>
        <dbReference type="ARBA" id="ARBA00022741"/>
    </source>
</evidence>
<dbReference type="CDD" id="cd03230">
    <property type="entry name" value="ABC_DR_subfamily_A"/>
    <property type="match status" value="1"/>
</dbReference>
<gene>
    <name evidence="6" type="ORF">GCM10009020_25740</name>
</gene>
<dbReference type="InterPro" id="IPR027417">
    <property type="entry name" value="P-loop_NTPase"/>
</dbReference>
<dbReference type="GO" id="GO:0016887">
    <property type="term" value="F:ATP hydrolysis activity"/>
    <property type="evidence" value="ECO:0007669"/>
    <property type="project" value="InterPro"/>
</dbReference>
<dbReference type="EMBL" id="BAAADV010000007">
    <property type="protein sequence ID" value="GAA0676776.1"/>
    <property type="molecule type" value="Genomic_DNA"/>
</dbReference>
<evidence type="ECO:0000256" key="2">
    <source>
        <dbReference type="ARBA" id="ARBA00022448"/>
    </source>
</evidence>
<evidence type="ECO:0000313" key="7">
    <source>
        <dbReference type="Proteomes" id="UP001500420"/>
    </source>
</evidence>
<dbReference type="Gene3D" id="3.40.50.300">
    <property type="entry name" value="P-loop containing nucleotide triphosphate hydrolases"/>
    <property type="match status" value="1"/>
</dbReference>
<dbReference type="InterPro" id="IPR025302">
    <property type="entry name" value="DrrA1/2-like_C"/>
</dbReference>
<comment type="similarity">
    <text evidence="1">Belongs to the ABC transporter superfamily.</text>
</comment>
<evidence type="ECO:0000256" key="4">
    <source>
        <dbReference type="ARBA" id="ARBA00022840"/>
    </source>
</evidence>
<keyword evidence="7" id="KW-1185">Reference proteome</keyword>
<dbReference type="GO" id="GO:0005524">
    <property type="term" value="F:ATP binding"/>
    <property type="evidence" value="ECO:0007669"/>
    <property type="project" value="UniProtKB-KW"/>
</dbReference>
<evidence type="ECO:0000256" key="1">
    <source>
        <dbReference type="ARBA" id="ARBA00005417"/>
    </source>
</evidence>
<protein>
    <submittedName>
        <fullName evidence="6">ABC transporter ATP-binding protein</fullName>
    </submittedName>
</protein>
<reference evidence="6 7" key="1">
    <citation type="journal article" date="2019" name="Int. J. Syst. Evol. Microbiol.">
        <title>The Global Catalogue of Microorganisms (GCM) 10K type strain sequencing project: providing services to taxonomists for standard genome sequencing and annotation.</title>
        <authorList>
            <consortium name="The Broad Institute Genomics Platform"/>
            <consortium name="The Broad Institute Genome Sequencing Center for Infectious Disease"/>
            <person name="Wu L."/>
            <person name="Ma J."/>
        </authorList>
    </citation>
    <scope>NUCLEOTIDE SEQUENCE [LARGE SCALE GENOMIC DNA]</scope>
    <source>
        <strain evidence="6 7">JCM 16328</strain>
    </source>
</reference>
<dbReference type="Pfam" id="PF00005">
    <property type="entry name" value="ABC_tran"/>
    <property type="match status" value="1"/>
</dbReference>
<dbReference type="PANTHER" id="PTHR43335">
    <property type="entry name" value="ABC TRANSPORTER, ATP-BINDING PROTEIN"/>
    <property type="match status" value="1"/>
</dbReference>
<evidence type="ECO:0000313" key="6">
    <source>
        <dbReference type="EMBL" id="GAA0676776.1"/>
    </source>
</evidence>
<dbReference type="InterPro" id="IPR003593">
    <property type="entry name" value="AAA+_ATPase"/>
</dbReference>
<dbReference type="AlphaFoldDB" id="A0AAV3TB54"/>
<dbReference type="Pfam" id="PF13732">
    <property type="entry name" value="DrrA1-3_C"/>
    <property type="match status" value="1"/>
</dbReference>
<accession>A0AAV3TB54</accession>
<keyword evidence="3" id="KW-0547">Nucleotide-binding</keyword>
<keyword evidence="4 6" id="KW-0067">ATP-binding</keyword>
<dbReference type="PROSITE" id="PS50893">
    <property type="entry name" value="ABC_TRANSPORTER_2"/>
    <property type="match status" value="1"/>
</dbReference>
<organism evidence="6 7">
    <name type="scientific">Natronoarchaeum mannanilyticum</name>
    <dbReference type="NCBI Taxonomy" id="926360"/>
    <lineage>
        <taxon>Archaea</taxon>
        <taxon>Methanobacteriati</taxon>
        <taxon>Methanobacteriota</taxon>
        <taxon>Stenosarchaea group</taxon>
        <taxon>Halobacteria</taxon>
        <taxon>Halobacteriales</taxon>
        <taxon>Natronoarchaeaceae</taxon>
    </lineage>
</organism>
<keyword evidence="2" id="KW-0813">Transport</keyword>
<dbReference type="SUPFAM" id="SSF52540">
    <property type="entry name" value="P-loop containing nucleoside triphosphate hydrolases"/>
    <property type="match status" value="1"/>
</dbReference>
<proteinExistence type="inferred from homology"/>